<proteinExistence type="predicted"/>
<reference evidence="3" key="1">
    <citation type="submission" date="2020-05" db="EMBL/GenBank/DDBJ databases">
        <authorList>
            <person name="Chiriac C."/>
            <person name="Salcher M."/>
            <person name="Ghai R."/>
            <person name="Kavagutti S V."/>
        </authorList>
    </citation>
    <scope>NUCLEOTIDE SEQUENCE</scope>
</reference>
<name>A0A6J7D1R4_9ZZZZ</name>
<dbReference type="EMBL" id="CAFBLI010000025">
    <property type="protein sequence ID" value="CAB4862369.1"/>
    <property type="molecule type" value="Genomic_DNA"/>
</dbReference>
<evidence type="ECO:0000313" key="3">
    <source>
        <dbReference type="EMBL" id="CAB4862369.1"/>
    </source>
</evidence>
<dbReference type="SUPFAM" id="SSF53822">
    <property type="entry name" value="Periplasmic binding protein-like I"/>
    <property type="match status" value="1"/>
</dbReference>
<dbReference type="InterPro" id="IPR028082">
    <property type="entry name" value="Peripla_BP_I"/>
</dbReference>
<dbReference type="AlphaFoldDB" id="A0A6J7D1R4"/>
<protein>
    <submittedName>
        <fullName evidence="3">Unannotated protein</fullName>
    </submittedName>
</protein>
<evidence type="ECO:0000259" key="2">
    <source>
        <dbReference type="Pfam" id="PF13458"/>
    </source>
</evidence>
<dbReference type="Gene3D" id="3.40.50.2300">
    <property type="match status" value="2"/>
</dbReference>
<dbReference type="InterPro" id="IPR051010">
    <property type="entry name" value="BCAA_transport"/>
</dbReference>
<sequence>MQISKKLKVVAAFAVASLVFAGCSKSASEEEAAPAEEAAAVKGTGPLKIGSLLPETGNLAFLGPPEFAGIDLAVAEINAAGGVLEQPIEHIRGDSGDTSTDIAQQTADSHIAAGVGAIVGAASSGVSLTVIDKISGAGIVHFSPANTSPDLTSYADNGFYFRSAPSDTFQGAVLGQLMAANGAKNAVFLNLDDAYGNGLAKYGIAGFTGTSTQVVYNPQAAEFSADVSKAKAAKPDAIAIIGFDETTKVLTELIKQGIGPNKVKTYLVDGNLSSGAYKDLPKNIMKGVKATLPGVFTNDELKKRLLGVDPKLTDYSYAPESYDAVVLIALAAEQGKGTDGTTIRDNLASVSSGGTKCTTFAECKTLIAAGTDIDYDGVSGAIEFDANGDPSVATMGVYEYVANDKYEARAAEFITGAVPAA</sequence>
<dbReference type="PROSITE" id="PS51257">
    <property type="entry name" value="PROKAR_LIPOPROTEIN"/>
    <property type="match status" value="1"/>
</dbReference>
<dbReference type="CDD" id="cd06346">
    <property type="entry name" value="PBP1_ABC_ligand_binding-like"/>
    <property type="match status" value="1"/>
</dbReference>
<evidence type="ECO:0000256" key="1">
    <source>
        <dbReference type="ARBA" id="ARBA00022729"/>
    </source>
</evidence>
<feature type="domain" description="Leucine-binding protein" evidence="2">
    <location>
        <begin position="46"/>
        <end position="399"/>
    </location>
</feature>
<accession>A0A6J7D1R4</accession>
<dbReference type="Pfam" id="PF13458">
    <property type="entry name" value="Peripla_BP_6"/>
    <property type="match status" value="1"/>
</dbReference>
<keyword evidence="1" id="KW-0732">Signal</keyword>
<dbReference type="InterPro" id="IPR028081">
    <property type="entry name" value="Leu-bd"/>
</dbReference>
<gene>
    <name evidence="3" type="ORF">UFOPK3306_00490</name>
</gene>
<organism evidence="3">
    <name type="scientific">freshwater metagenome</name>
    <dbReference type="NCBI Taxonomy" id="449393"/>
    <lineage>
        <taxon>unclassified sequences</taxon>
        <taxon>metagenomes</taxon>
        <taxon>ecological metagenomes</taxon>
    </lineage>
</organism>
<dbReference type="PANTHER" id="PTHR30483">
    <property type="entry name" value="LEUCINE-SPECIFIC-BINDING PROTEIN"/>
    <property type="match status" value="1"/>
</dbReference>
<dbReference type="PANTHER" id="PTHR30483:SF6">
    <property type="entry name" value="PERIPLASMIC BINDING PROTEIN OF ABC TRANSPORTER FOR NATURAL AMINO ACIDS"/>
    <property type="match status" value="1"/>
</dbReference>